<evidence type="ECO:0000313" key="2">
    <source>
        <dbReference type="Proteomes" id="UP000887560"/>
    </source>
</evidence>
<name>A0A915NY30_9BILA</name>
<feature type="compositionally biased region" description="Low complexity" evidence="1">
    <location>
        <begin position="61"/>
        <end position="83"/>
    </location>
</feature>
<organism evidence="2 3">
    <name type="scientific">Meloidogyne floridensis</name>
    <dbReference type="NCBI Taxonomy" id="298350"/>
    <lineage>
        <taxon>Eukaryota</taxon>
        <taxon>Metazoa</taxon>
        <taxon>Ecdysozoa</taxon>
        <taxon>Nematoda</taxon>
        <taxon>Chromadorea</taxon>
        <taxon>Rhabditida</taxon>
        <taxon>Tylenchina</taxon>
        <taxon>Tylenchomorpha</taxon>
        <taxon>Tylenchoidea</taxon>
        <taxon>Meloidogynidae</taxon>
        <taxon>Meloidogyninae</taxon>
        <taxon>Meloidogyne</taxon>
    </lineage>
</organism>
<evidence type="ECO:0000256" key="1">
    <source>
        <dbReference type="SAM" id="MobiDB-lite"/>
    </source>
</evidence>
<evidence type="ECO:0000313" key="3">
    <source>
        <dbReference type="WBParaSite" id="scf7180000422539.g9185"/>
    </source>
</evidence>
<accession>A0A915NY30</accession>
<dbReference type="AlphaFoldDB" id="A0A915NY30"/>
<dbReference type="WBParaSite" id="scf7180000422539.g9185">
    <property type="protein sequence ID" value="scf7180000422539.g9185"/>
    <property type="gene ID" value="scf7180000422539.g9185"/>
</dbReference>
<keyword evidence="2" id="KW-1185">Reference proteome</keyword>
<sequence>MLNPNWLNDAIANTKQRTSSLAVNGPAAYDLQQQQQRPSSAHSFPSLFPQNTLQQEQNDFQQQMISQQGQGQQGSQMQPLSSR</sequence>
<feature type="region of interest" description="Disordered" evidence="1">
    <location>
        <begin position="30"/>
        <end position="83"/>
    </location>
</feature>
<proteinExistence type="predicted"/>
<feature type="compositionally biased region" description="Polar residues" evidence="1">
    <location>
        <begin position="31"/>
        <end position="60"/>
    </location>
</feature>
<protein>
    <submittedName>
        <fullName evidence="3">Uncharacterized protein</fullName>
    </submittedName>
</protein>
<reference evidence="3" key="1">
    <citation type="submission" date="2022-11" db="UniProtKB">
        <authorList>
            <consortium name="WormBaseParasite"/>
        </authorList>
    </citation>
    <scope>IDENTIFICATION</scope>
</reference>
<dbReference type="Proteomes" id="UP000887560">
    <property type="component" value="Unplaced"/>
</dbReference>